<dbReference type="EnsemblMetazoa" id="GPPI004073-RA">
    <property type="protein sequence ID" value="GPPI004073-PA"/>
    <property type="gene ID" value="GPPI004073"/>
</dbReference>
<dbReference type="Proteomes" id="UP000092460">
    <property type="component" value="Unassembled WGS sequence"/>
</dbReference>
<dbReference type="EMBL" id="JXJN01001517">
    <property type="status" value="NOT_ANNOTATED_CDS"/>
    <property type="molecule type" value="Genomic_DNA"/>
</dbReference>
<dbReference type="VEuPathDB" id="VectorBase:GPPI004073"/>
<evidence type="ECO:0000313" key="2">
    <source>
        <dbReference type="Proteomes" id="UP000092460"/>
    </source>
</evidence>
<accession>A0A1B0APP0</accession>
<organism evidence="1 2">
    <name type="scientific">Glossina palpalis gambiensis</name>
    <dbReference type="NCBI Taxonomy" id="67801"/>
    <lineage>
        <taxon>Eukaryota</taxon>
        <taxon>Metazoa</taxon>
        <taxon>Ecdysozoa</taxon>
        <taxon>Arthropoda</taxon>
        <taxon>Hexapoda</taxon>
        <taxon>Insecta</taxon>
        <taxon>Pterygota</taxon>
        <taxon>Neoptera</taxon>
        <taxon>Endopterygota</taxon>
        <taxon>Diptera</taxon>
        <taxon>Brachycera</taxon>
        <taxon>Muscomorpha</taxon>
        <taxon>Hippoboscoidea</taxon>
        <taxon>Glossinidae</taxon>
        <taxon>Glossina</taxon>
    </lineage>
</organism>
<sequence length="169" mass="19239">MYDCTSSADPLKIFGRDVRQLIRHLNLSKEEAELLTYPLQHWNLCEDNLKMPEILGKVKNCCKFPSPPPDQDFPRFSVETCKIFVAKIPLPAVNESPIAPTISISPGRKRCTLLGTCKLRAPGPFFVSQFDSKGYADPLYVLIRSENLSREEQSDRQAMYAGIQFHNEY</sequence>
<reference evidence="1" key="2">
    <citation type="submission" date="2020-05" db="UniProtKB">
        <authorList>
            <consortium name="EnsemblMetazoa"/>
        </authorList>
    </citation>
    <scope>IDENTIFICATION</scope>
    <source>
        <strain evidence="1">IAEA</strain>
    </source>
</reference>
<dbReference type="EMBL" id="JXJN01001518">
    <property type="status" value="NOT_ANNOTATED_CDS"/>
    <property type="molecule type" value="Genomic_DNA"/>
</dbReference>
<name>A0A1B0APP0_9MUSC</name>
<protein>
    <submittedName>
        <fullName evidence="1">Uncharacterized protein</fullName>
    </submittedName>
</protein>
<proteinExistence type="predicted"/>
<reference evidence="2" key="1">
    <citation type="submission" date="2015-01" db="EMBL/GenBank/DDBJ databases">
        <authorList>
            <person name="Aksoy S."/>
            <person name="Warren W."/>
            <person name="Wilson R.K."/>
        </authorList>
    </citation>
    <scope>NUCLEOTIDE SEQUENCE [LARGE SCALE GENOMIC DNA]</scope>
    <source>
        <strain evidence="2">IAEA</strain>
    </source>
</reference>
<dbReference type="AlphaFoldDB" id="A0A1B0APP0"/>
<keyword evidence="2" id="KW-1185">Reference proteome</keyword>
<evidence type="ECO:0000313" key="1">
    <source>
        <dbReference type="EnsemblMetazoa" id="GPPI004073-PA"/>
    </source>
</evidence>